<evidence type="ECO:0000256" key="10">
    <source>
        <dbReference type="ARBA" id="ARBA00048807"/>
    </source>
</evidence>
<keyword evidence="8" id="KW-0456">Lyase</keyword>
<organism evidence="11 12">
    <name type="scientific">Paludibaculum fermentans</name>
    <dbReference type="NCBI Taxonomy" id="1473598"/>
    <lineage>
        <taxon>Bacteria</taxon>
        <taxon>Pseudomonadati</taxon>
        <taxon>Acidobacteriota</taxon>
        <taxon>Terriglobia</taxon>
        <taxon>Bryobacterales</taxon>
        <taxon>Bryobacteraceae</taxon>
        <taxon>Paludibaculum</taxon>
    </lineage>
</organism>
<evidence type="ECO:0000256" key="1">
    <source>
        <dbReference type="ARBA" id="ARBA00001947"/>
    </source>
</evidence>
<evidence type="ECO:0000256" key="2">
    <source>
        <dbReference type="ARBA" id="ARBA00005061"/>
    </source>
</evidence>
<evidence type="ECO:0000256" key="4">
    <source>
        <dbReference type="ARBA" id="ARBA00012982"/>
    </source>
</evidence>
<dbReference type="EMBL" id="CP063849">
    <property type="protein sequence ID" value="QOY84880.1"/>
    <property type="molecule type" value="Genomic_DNA"/>
</dbReference>
<dbReference type="EC" id="4.1.2.50" evidence="4"/>
<evidence type="ECO:0000313" key="11">
    <source>
        <dbReference type="EMBL" id="QOY84880.1"/>
    </source>
</evidence>
<dbReference type="Gene3D" id="3.30.479.10">
    <property type="entry name" value="6-pyruvoyl tetrahydropterin synthase/QueD"/>
    <property type="match status" value="1"/>
</dbReference>
<dbReference type="PANTHER" id="PTHR12589">
    <property type="entry name" value="PYRUVOYL TETRAHYDROBIOPTERIN SYNTHASE"/>
    <property type="match status" value="1"/>
</dbReference>
<dbReference type="FunFam" id="3.30.479.10:FF:000003">
    <property type="entry name" value="6-pyruvoyl tetrahydrobiopterin synthase"/>
    <property type="match status" value="1"/>
</dbReference>
<dbReference type="Pfam" id="PF01242">
    <property type="entry name" value="PTPS"/>
    <property type="match status" value="1"/>
</dbReference>
<dbReference type="PANTHER" id="PTHR12589:SF7">
    <property type="entry name" value="6-PYRUVOYL TETRAHYDROBIOPTERIN SYNTHASE"/>
    <property type="match status" value="1"/>
</dbReference>
<dbReference type="AlphaFoldDB" id="A0A7S7SIF2"/>
<accession>A0A7S7SIF2</accession>
<dbReference type="UniPathway" id="UPA00391"/>
<evidence type="ECO:0000256" key="5">
    <source>
        <dbReference type="ARBA" id="ARBA00018141"/>
    </source>
</evidence>
<comment type="catalytic activity">
    <reaction evidence="10">
        <text>7,8-dihydroneopterin 3'-triphosphate + H2O = 6-carboxy-5,6,7,8-tetrahydropterin + triphosphate + acetaldehyde + 2 H(+)</text>
        <dbReference type="Rhea" id="RHEA:27966"/>
        <dbReference type="ChEBI" id="CHEBI:15343"/>
        <dbReference type="ChEBI" id="CHEBI:15377"/>
        <dbReference type="ChEBI" id="CHEBI:15378"/>
        <dbReference type="ChEBI" id="CHEBI:18036"/>
        <dbReference type="ChEBI" id="CHEBI:58462"/>
        <dbReference type="ChEBI" id="CHEBI:61032"/>
        <dbReference type="EC" id="4.1.2.50"/>
    </reaction>
</comment>
<dbReference type="InterPro" id="IPR007115">
    <property type="entry name" value="6-PTP_synth/QueD"/>
</dbReference>
<evidence type="ECO:0000256" key="7">
    <source>
        <dbReference type="ARBA" id="ARBA00022833"/>
    </source>
</evidence>
<evidence type="ECO:0000256" key="3">
    <source>
        <dbReference type="ARBA" id="ARBA00008900"/>
    </source>
</evidence>
<evidence type="ECO:0000256" key="8">
    <source>
        <dbReference type="ARBA" id="ARBA00023239"/>
    </source>
</evidence>
<keyword evidence="6" id="KW-0479">Metal-binding</keyword>
<dbReference type="SUPFAM" id="SSF55620">
    <property type="entry name" value="Tetrahydrobiopterin biosynthesis enzymes-like"/>
    <property type="match status" value="1"/>
</dbReference>
<dbReference type="InterPro" id="IPR038418">
    <property type="entry name" value="6-PTP_synth/QueD_sf"/>
</dbReference>
<dbReference type="GO" id="GO:0046872">
    <property type="term" value="F:metal ion binding"/>
    <property type="evidence" value="ECO:0007669"/>
    <property type="project" value="UniProtKB-KW"/>
</dbReference>
<comment type="cofactor">
    <cofactor evidence="1">
        <name>Zn(2+)</name>
        <dbReference type="ChEBI" id="CHEBI:29105"/>
    </cofactor>
</comment>
<reference evidence="11 12" key="1">
    <citation type="submission" date="2020-10" db="EMBL/GenBank/DDBJ databases">
        <title>Complete genome sequence of Paludibaculum fermentans P105T, a facultatively anaerobic acidobacterium capable of dissimilatory Fe(III) reduction.</title>
        <authorList>
            <person name="Dedysh S.N."/>
            <person name="Beletsky A.V."/>
            <person name="Kulichevskaya I.S."/>
            <person name="Mardanov A.V."/>
            <person name="Ravin N.V."/>
        </authorList>
    </citation>
    <scope>NUCLEOTIDE SEQUENCE [LARGE SCALE GENOMIC DNA]</scope>
    <source>
        <strain evidence="11 12">P105</strain>
    </source>
</reference>
<comment type="pathway">
    <text evidence="2">Purine metabolism; 7-cyano-7-deazaguanine biosynthesis.</text>
</comment>
<evidence type="ECO:0000256" key="6">
    <source>
        <dbReference type="ARBA" id="ARBA00022723"/>
    </source>
</evidence>
<sequence length="136" mass="15369">MWITRKVEFSASHSCYNQDLSEAENAALYGADANPHGHGHNYSLEVTLEGAPDPVTGMVVDLKAVKQILEREVVEPMDHRHLNHEVPPFDSVVPTTENLAVEIWRRLQPHFAAGPGRLHAIRLYETDDLFVEYEGR</sequence>
<dbReference type="GO" id="GO:0070497">
    <property type="term" value="F:6-carboxytetrahydropterin synthase activity"/>
    <property type="evidence" value="ECO:0007669"/>
    <property type="project" value="UniProtKB-EC"/>
</dbReference>
<keyword evidence="12" id="KW-1185">Reference proteome</keyword>
<dbReference type="Proteomes" id="UP000593892">
    <property type="component" value="Chromosome"/>
</dbReference>
<dbReference type="RefSeq" id="WP_194446550.1">
    <property type="nucleotide sequence ID" value="NZ_CP063849.1"/>
</dbReference>
<name>A0A7S7SIF2_PALFE</name>
<protein>
    <recommendedName>
        <fullName evidence="5">6-carboxy-5,6,7,8-tetrahydropterin synthase</fullName>
        <ecNumber evidence="4">4.1.2.50</ecNumber>
    </recommendedName>
    <alternativeName>
        <fullName evidence="9">Queuosine biosynthesis protein QueD</fullName>
    </alternativeName>
</protein>
<comment type="similarity">
    <text evidence="3">Belongs to the PTPS family. QueD subfamily.</text>
</comment>
<proteinExistence type="inferred from homology"/>
<evidence type="ECO:0000313" key="12">
    <source>
        <dbReference type="Proteomes" id="UP000593892"/>
    </source>
</evidence>
<gene>
    <name evidence="11" type="ORF">IRI77_18625</name>
</gene>
<dbReference type="KEGG" id="pfer:IRI77_18625"/>
<keyword evidence="7" id="KW-0862">Zinc</keyword>
<evidence type="ECO:0000256" key="9">
    <source>
        <dbReference type="ARBA" id="ARBA00031449"/>
    </source>
</evidence>